<dbReference type="Gene3D" id="3.30.540.10">
    <property type="entry name" value="Fructose-1,6-Bisphosphatase, subunit A, domain 1"/>
    <property type="match status" value="1"/>
</dbReference>
<keyword evidence="1" id="KW-0479">Metal-binding</keyword>
<dbReference type="CDD" id="cd01638">
    <property type="entry name" value="CysQ"/>
    <property type="match status" value="1"/>
</dbReference>
<dbReference type="GO" id="GO:0050427">
    <property type="term" value="P:3'-phosphoadenosine 5'-phosphosulfate metabolic process"/>
    <property type="evidence" value="ECO:0007669"/>
    <property type="project" value="TreeGrafter"/>
</dbReference>
<reference evidence="2 3" key="1">
    <citation type="journal article" date="2016" name="Int. J. Syst. Evol. Microbiol.">
        <title>Ensifer glycinis sp. nov., an novel rhizobial species associated with Glycine spp.</title>
        <authorList>
            <person name="Yan H."/>
            <person name="Yan J."/>
            <person name="Sui X.H."/>
            <person name="Wang E.T."/>
            <person name="Chen W.X."/>
            <person name="Zhang X.X."/>
            <person name="Chen W.F."/>
        </authorList>
    </citation>
    <scope>NUCLEOTIDE SEQUENCE [LARGE SCALE GENOMIC DNA]</scope>
    <source>
        <strain evidence="2 3">CCBAU 23380</strain>
    </source>
</reference>
<dbReference type="PROSITE" id="PS00630">
    <property type="entry name" value="IMP_2"/>
    <property type="match status" value="1"/>
</dbReference>
<comment type="cofactor">
    <cofactor evidence="1">
        <name>Mg(2+)</name>
        <dbReference type="ChEBI" id="CHEBI:18420"/>
    </cofactor>
</comment>
<evidence type="ECO:0000313" key="2">
    <source>
        <dbReference type="EMBL" id="OAP35607.1"/>
    </source>
</evidence>
<dbReference type="PANTHER" id="PTHR43028:SF5">
    <property type="entry name" value="3'(2'),5'-BISPHOSPHATE NUCLEOTIDASE 1"/>
    <property type="match status" value="1"/>
</dbReference>
<feature type="binding site" evidence="1">
    <location>
        <position position="90"/>
    </location>
    <ligand>
        <name>Mg(2+)</name>
        <dbReference type="ChEBI" id="CHEBI:18420"/>
        <label>2</label>
    </ligand>
</feature>
<dbReference type="Proteomes" id="UP000094025">
    <property type="component" value="Unassembled WGS sequence"/>
</dbReference>
<keyword evidence="3" id="KW-1185">Reference proteome</keyword>
<keyword evidence="1" id="KW-0460">Magnesium</keyword>
<dbReference type="Gene3D" id="3.40.190.80">
    <property type="match status" value="1"/>
</dbReference>
<evidence type="ECO:0000256" key="1">
    <source>
        <dbReference type="PIRSR" id="PIRSR600760-2"/>
    </source>
</evidence>
<dbReference type="Pfam" id="PF00459">
    <property type="entry name" value="Inositol_P"/>
    <property type="match status" value="1"/>
</dbReference>
<sequence>MDEKARKDLVESLLPVVRAAGAAILAHRRTPLPFRFKNDASPVTVADLESEAIIRRTCAGLFPAIRLVSEEDASSYEAGIPSTCLLVDPLDGTKEFISGREDFTVNIALIENGAPSAGIIFAPALDRMFFTSGSGKLVVMDHEDTREILGGVVADQRAQPLILTSRSHLDPHTAEVVKHLQSTNVRQVGSSLKFALIAAGEADLYLRLAPTMVWDSAAGQALIEAAGGVVLRPDGIRLPYLAEMKNEGFVAACTISLAERVLMLIRSLRNTGPPD</sequence>
<protein>
    <submittedName>
        <fullName evidence="2">3'(2'),5'-bisphosphate nucleotidase CysQ</fullName>
    </submittedName>
</protein>
<feature type="binding site" evidence="1">
    <location>
        <position position="70"/>
    </location>
    <ligand>
        <name>Mg(2+)</name>
        <dbReference type="ChEBI" id="CHEBI:18420"/>
        <label>1</label>
        <note>catalytic</note>
    </ligand>
</feature>
<dbReference type="SUPFAM" id="SSF56655">
    <property type="entry name" value="Carbohydrate phosphatase"/>
    <property type="match status" value="1"/>
</dbReference>
<dbReference type="GO" id="GO:0000103">
    <property type="term" value="P:sulfate assimilation"/>
    <property type="evidence" value="ECO:0007669"/>
    <property type="project" value="TreeGrafter"/>
</dbReference>
<dbReference type="InterPro" id="IPR050725">
    <property type="entry name" value="CysQ/Inositol_MonoPase"/>
</dbReference>
<dbReference type="GO" id="GO:0046854">
    <property type="term" value="P:phosphatidylinositol phosphate biosynthetic process"/>
    <property type="evidence" value="ECO:0007669"/>
    <property type="project" value="InterPro"/>
</dbReference>
<dbReference type="GO" id="GO:0046872">
    <property type="term" value="F:metal ion binding"/>
    <property type="evidence" value="ECO:0007669"/>
    <property type="project" value="UniProtKB-KW"/>
</dbReference>
<dbReference type="AlphaFoldDB" id="A0A178XK32"/>
<name>A0A178XK32_9HYPH</name>
<feature type="binding site" evidence="1">
    <location>
        <position position="88"/>
    </location>
    <ligand>
        <name>Mg(2+)</name>
        <dbReference type="ChEBI" id="CHEBI:18420"/>
        <label>1</label>
        <note>catalytic</note>
    </ligand>
</feature>
<dbReference type="InterPro" id="IPR000760">
    <property type="entry name" value="Inositol_monophosphatase-like"/>
</dbReference>
<dbReference type="STRING" id="1472378.AU381_11885"/>
<accession>A0A178XK32</accession>
<feature type="binding site" evidence="1">
    <location>
        <position position="91"/>
    </location>
    <ligand>
        <name>Mg(2+)</name>
        <dbReference type="ChEBI" id="CHEBI:18420"/>
        <label>1</label>
        <note>catalytic</note>
    </ligand>
</feature>
<gene>
    <name evidence="2" type="ORF">AU381_11885</name>
</gene>
<dbReference type="PRINTS" id="PR00377">
    <property type="entry name" value="IMPHPHTASES"/>
</dbReference>
<dbReference type="EMBL" id="LPUX01000066">
    <property type="protein sequence ID" value="OAP35607.1"/>
    <property type="molecule type" value="Genomic_DNA"/>
</dbReference>
<organism evidence="2 3">
    <name type="scientific">Sinorhizobium glycinis</name>
    <dbReference type="NCBI Taxonomy" id="1472378"/>
    <lineage>
        <taxon>Bacteria</taxon>
        <taxon>Pseudomonadati</taxon>
        <taxon>Pseudomonadota</taxon>
        <taxon>Alphaproteobacteria</taxon>
        <taxon>Hyphomicrobiales</taxon>
        <taxon>Rhizobiaceae</taxon>
        <taxon>Sinorhizobium/Ensifer group</taxon>
        <taxon>Sinorhizobium</taxon>
    </lineage>
</organism>
<dbReference type="InterPro" id="IPR020550">
    <property type="entry name" value="Inositol_monophosphatase_CS"/>
</dbReference>
<proteinExistence type="predicted"/>
<feature type="binding site" evidence="1">
    <location>
        <position position="215"/>
    </location>
    <ligand>
        <name>Mg(2+)</name>
        <dbReference type="ChEBI" id="CHEBI:18420"/>
        <label>1</label>
        <note>catalytic</note>
    </ligand>
</feature>
<dbReference type="RefSeq" id="WP_037456727.1">
    <property type="nucleotide sequence ID" value="NZ_LPUX01000066.1"/>
</dbReference>
<dbReference type="PANTHER" id="PTHR43028">
    <property type="entry name" value="3'(2'),5'-BISPHOSPHATE NUCLEOTIDASE 1"/>
    <property type="match status" value="1"/>
</dbReference>
<comment type="caution">
    <text evidence="2">The sequence shown here is derived from an EMBL/GenBank/DDBJ whole genome shotgun (WGS) entry which is preliminary data.</text>
</comment>
<evidence type="ECO:0000313" key="3">
    <source>
        <dbReference type="Proteomes" id="UP000094025"/>
    </source>
</evidence>
<dbReference type="GO" id="GO:0008441">
    <property type="term" value="F:3'(2'),5'-bisphosphate nucleotidase activity"/>
    <property type="evidence" value="ECO:0007669"/>
    <property type="project" value="TreeGrafter"/>
</dbReference>